<feature type="compositionally biased region" description="Pro residues" evidence="3">
    <location>
        <begin position="45"/>
        <end position="57"/>
    </location>
</feature>
<feature type="compositionally biased region" description="Low complexity" evidence="3">
    <location>
        <begin position="32"/>
        <end position="44"/>
    </location>
</feature>
<dbReference type="AlphaFoldDB" id="A0A3N4KV75"/>
<dbReference type="InterPro" id="IPR028909">
    <property type="entry name" value="bL21-like"/>
</dbReference>
<dbReference type="OrthoDB" id="5994at2759"/>
<dbReference type="EMBL" id="ML119118">
    <property type="protein sequence ID" value="RPB14437.1"/>
    <property type="molecule type" value="Genomic_DNA"/>
</dbReference>
<dbReference type="InterPro" id="IPR036164">
    <property type="entry name" value="bL21-like_sf"/>
</dbReference>
<dbReference type="Proteomes" id="UP000277580">
    <property type="component" value="Unassembled WGS sequence"/>
</dbReference>
<dbReference type="FunCoup" id="A0A3N4KV75">
    <property type="interactions" value="187"/>
</dbReference>
<keyword evidence="5" id="KW-1185">Reference proteome</keyword>
<accession>A0A3N4KV75</accession>
<dbReference type="GO" id="GO:0003735">
    <property type="term" value="F:structural constituent of ribosome"/>
    <property type="evidence" value="ECO:0007669"/>
    <property type="project" value="TreeGrafter"/>
</dbReference>
<dbReference type="Pfam" id="PF00829">
    <property type="entry name" value="Ribosomal_L21p"/>
    <property type="match status" value="1"/>
</dbReference>
<evidence type="ECO:0000313" key="5">
    <source>
        <dbReference type="Proteomes" id="UP000277580"/>
    </source>
</evidence>
<organism evidence="4 5">
    <name type="scientific">Morchella conica CCBAS932</name>
    <dbReference type="NCBI Taxonomy" id="1392247"/>
    <lineage>
        <taxon>Eukaryota</taxon>
        <taxon>Fungi</taxon>
        <taxon>Dikarya</taxon>
        <taxon>Ascomycota</taxon>
        <taxon>Pezizomycotina</taxon>
        <taxon>Pezizomycetes</taxon>
        <taxon>Pezizales</taxon>
        <taxon>Morchellaceae</taxon>
        <taxon>Morchella</taxon>
    </lineage>
</organism>
<name>A0A3N4KV75_9PEZI</name>
<dbReference type="PANTHER" id="PTHR21349">
    <property type="entry name" value="50S RIBOSOMAL PROTEIN L21"/>
    <property type="match status" value="1"/>
</dbReference>
<evidence type="ECO:0000313" key="4">
    <source>
        <dbReference type="EMBL" id="RPB14437.1"/>
    </source>
</evidence>
<evidence type="ECO:0000256" key="1">
    <source>
        <dbReference type="ARBA" id="ARBA00008563"/>
    </source>
</evidence>
<sequence>MLLRTLQRTLRPLTALPTTTTAPSLLRGLTTTPHLHNLTTTPISPITPPTPPIPQQPSIPHQTGTLNITTPTAPTTPHPSLALLTALKSQPAQYITIHIHKFPFLVTVGDLVRLPFRLKDAAVGDSLRITHASVLGSRDYTLKGSPWIDPALFTCRARVVEETSEPMRVKEKTKRRNRRIKKVKSKHRYTVLRISELVVKDAPVMAAAAAGEV</sequence>
<reference evidence="4 5" key="1">
    <citation type="journal article" date="2018" name="Nat. Ecol. Evol.">
        <title>Pezizomycetes genomes reveal the molecular basis of ectomycorrhizal truffle lifestyle.</title>
        <authorList>
            <person name="Murat C."/>
            <person name="Payen T."/>
            <person name="Noel B."/>
            <person name="Kuo A."/>
            <person name="Morin E."/>
            <person name="Chen J."/>
            <person name="Kohler A."/>
            <person name="Krizsan K."/>
            <person name="Balestrini R."/>
            <person name="Da Silva C."/>
            <person name="Montanini B."/>
            <person name="Hainaut M."/>
            <person name="Levati E."/>
            <person name="Barry K.W."/>
            <person name="Belfiori B."/>
            <person name="Cichocki N."/>
            <person name="Clum A."/>
            <person name="Dockter R.B."/>
            <person name="Fauchery L."/>
            <person name="Guy J."/>
            <person name="Iotti M."/>
            <person name="Le Tacon F."/>
            <person name="Lindquist E.A."/>
            <person name="Lipzen A."/>
            <person name="Malagnac F."/>
            <person name="Mello A."/>
            <person name="Molinier V."/>
            <person name="Miyauchi S."/>
            <person name="Poulain J."/>
            <person name="Riccioni C."/>
            <person name="Rubini A."/>
            <person name="Sitrit Y."/>
            <person name="Splivallo R."/>
            <person name="Traeger S."/>
            <person name="Wang M."/>
            <person name="Zifcakova L."/>
            <person name="Wipf D."/>
            <person name="Zambonelli A."/>
            <person name="Paolocci F."/>
            <person name="Nowrousian M."/>
            <person name="Ottonello S."/>
            <person name="Baldrian P."/>
            <person name="Spatafora J.W."/>
            <person name="Henrissat B."/>
            <person name="Nagy L.G."/>
            <person name="Aury J.M."/>
            <person name="Wincker P."/>
            <person name="Grigoriev I.V."/>
            <person name="Bonfante P."/>
            <person name="Martin F.M."/>
        </authorList>
    </citation>
    <scope>NUCLEOTIDE SEQUENCE [LARGE SCALE GENOMIC DNA]</scope>
    <source>
        <strain evidence="4 5">CCBAS932</strain>
    </source>
</reference>
<dbReference type="GO" id="GO:0005762">
    <property type="term" value="C:mitochondrial large ribosomal subunit"/>
    <property type="evidence" value="ECO:0007669"/>
    <property type="project" value="TreeGrafter"/>
</dbReference>
<gene>
    <name evidence="4" type="ORF">P167DRAFT_534259</name>
</gene>
<protein>
    <recommendedName>
        <fullName evidence="2">Large ribosomal subunit protein bL21m</fullName>
    </recommendedName>
</protein>
<evidence type="ECO:0000256" key="2">
    <source>
        <dbReference type="ARBA" id="ARBA00044129"/>
    </source>
</evidence>
<feature type="region of interest" description="Disordered" evidence="3">
    <location>
        <begin position="32"/>
        <end position="74"/>
    </location>
</feature>
<dbReference type="STRING" id="1392247.A0A3N4KV75"/>
<comment type="similarity">
    <text evidence="1">Belongs to the bacterial ribosomal protein bL21 family.</text>
</comment>
<evidence type="ECO:0000256" key="3">
    <source>
        <dbReference type="SAM" id="MobiDB-lite"/>
    </source>
</evidence>
<dbReference type="InParanoid" id="A0A3N4KV75"/>
<dbReference type="PANTHER" id="PTHR21349:SF0">
    <property type="entry name" value="LARGE RIBOSOMAL SUBUNIT PROTEIN BL21M"/>
    <property type="match status" value="1"/>
</dbReference>
<proteinExistence type="inferred from homology"/>
<dbReference type="SUPFAM" id="SSF141091">
    <property type="entry name" value="L21p-like"/>
    <property type="match status" value="1"/>
</dbReference>
<feature type="compositionally biased region" description="Low complexity" evidence="3">
    <location>
        <begin position="58"/>
        <end position="74"/>
    </location>
</feature>